<gene>
    <name evidence="3" type="ORF">CPA45_17000</name>
</gene>
<feature type="domain" description="Activator of Hsp90 ATPase homologue 1/2-like C-terminal" evidence="2">
    <location>
        <begin position="13"/>
        <end position="149"/>
    </location>
</feature>
<organism evidence="3 4">
    <name type="scientific">Vreelandella nigrificans</name>
    <dbReference type="NCBI Taxonomy" id="2042704"/>
    <lineage>
        <taxon>Bacteria</taxon>
        <taxon>Pseudomonadati</taxon>
        <taxon>Pseudomonadota</taxon>
        <taxon>Gammaproteobacteria</taxon>
        <taxon>Oceanospirillales</taxon>
        <taxon>Halomonadaceae</taxon>
        <taxon>Vreelandella</taxon>
    </lineage>
</organism>
<evidence type="ECO:0000313" key="4">
    <source>
        <dbReference type="Proteomes" id="UP000218677"/>
    </source>
</evidence>
<comment type="caution">
    <text evidence="3">The sequence shown here is derived from an EMBL/GenBank/DDBJ whole genome shotgun (WGS) entry which is preliminary data.</text>
</comment>
<name>A0A2A4HGF7_9GAMM</name>
<evidence type="ECO:0000256" key="1">
    <source>
        <dbReference type="ARBA" id="ARBA00006817"/>
    </source>
</evidence>
<dbReference type="InterPro" id="IPR013538">
    <property type="entry name" value="ASHA1/2-like_C"/>
</dbReference>
<dbReference type="Pfam" id="PF08327">
    <property type="entry name" value="AHSA1"/>
    <property type="match status" value="1"/>
</dbReference>
<dbReference type="Gene3D" id="3.30.530.20">
    <property type="match status" value="1"/>
</dbReference>
<dbReference type="RefSeq" id="WP_096653561.1">
    <property type="nucleotide sequence ID" value="NZ_NWUX01000019.1"/>
</dbReference>
<evidence type="ECO:0000313" key="3">
    <source>
        <dbReference type="EMBL" id="PCF94408.1"/>
    </source>
</evidence>
<sequence length="163" mass="18507">MSKPDFSYVIYINTTPEQLWKALTEGEFTRQYWGGRQITSEWTVGASVRHVKADGSLDWRGEVLESDPPHRLSYTFIPENDDEMPGYEGEKVDLTTPEKPSRVTFEIAEYMDQVRLTLIHDQFEENSKVLQGISVGWPVILSSLKSLLEGGSPLLRSDTDGTH</sequence>
<dbReference type="Proteomes" id="UP000218677">
    <property type="component" value="Unassembled WGS sequence"/>
</dbReference>
<proteinExistence type="inferred from homology"/>
<dbReference type="CDD" id="cd08893">
    <property type="entry name" value="SRPBCC_CalC_Aha1-like_GntR-HTH"/>
    <property type="match status" value="1"/>
</dbReference>
<protein>
    <submittedName>
        <fullName evidence="3">ATPase</fullName>
    </submittedName>
</protein>
<reference evidence="4" key="1">
    <citation type="submission" date="2017-09" db="EMBL/GenBank/DDBJ databases">
        <authorList>
            <person name="Cho G.-S."/>
            <person name="Oguntoyinbo F.A."/>
            <person name="Cnockaert M."/>
            <person name="Kabisch J."/>
            <person name="Neve H."/>
            <person name="Bockelmann W."/>
            <person name="Wenning M."/>
            <person name="Franz C.M."/>
            <person name="Vandamme P."/>
        </authorList>
    </citation>
    <scope>NUCLEOTIDE SEQUENCE [LARGE SCALE GENOMIC DNA]</scope>
    <source>
        <strain evidence="4">MBT G8648</strain>
    </source>
</reference>
<accession>A0A2A4HGF7</accession>
<dbReference type="EMBL" id="NWUX01000019">
    <property type="protein sequence ID" value="PCF94408.1"/>
    <property type="molecule type" value="Genomic_DNA"/>
</dbReference>
<dbReference type="InterPro" id="IPR023393">
    <property type="entry name" value="START-like_dom_sf"/>
</dbReference>
<keyword evidence="4" id="KW-1185">Reference proteome</keyword>
<comment type="similarity">
    <text evidence="1">Belongs to the AHA1 family.</text>
</comment>
<dbReference type="OrthoDB" id="9800600at2"/>
<evidence type="ECO:0000259" key="2">
    <source>
        <dbReference type="Pfam" id="PF08327"/>
    </source>
</evidence>
<dbReference type="SUPFAM" id="SSF55961">
    <property type="entry name" value="Bet v1-like"/>
    <property type="match status" value="1"/>
</dbReference>
<dbReference type="AlphaFoldDB" id="A0A2A4HGF7"/>